<evidence type="ECO:0000313" key="1">
    <source>
        <dbReference type="EMBL" id="EKJ94771.1"/>
    </source>
</evidence>
<dbReference type="RefSeq" id="WP_006699150.1">
    <property type="nucleotide sequence ID" value="NZ_AMQQ01000023.1"/>
</dbReference>
<dbReference type="PIRSF" id="PIRSF034285">
    <property type="entry name" value="UCP034285"/>
    <property type="match status" value="1"/>
</dbReference>
<dbReference type="InterPro" id="IPR017026">
    <property type="entry name" value="ImuA"/>
</dbReference>
<keyword evidence="2" id="KW-1185">Reference proteome</keyword>
<comment type="caution">
    <text evidence="1">The sequence shown here is derived from an EMBL/GenBank/DDBJ whole genome shotgun (WGS) entry which is preliminary data.</text>
</comment>
<dbReference type="EMBL" id="AMQQ01000023">
    <property type="protein sequence ID" value="EKJ94771.1"/>
    <property type="molecule type" value="Genomic_DNA"/>
</dbReference>
<evidence type="ECO:0000313" key="2">
    <source>
        <dbReference type="Proteomes" id="UP000017668"/>
    </source>
</evidence>
<dbReference type="SUPFAM" id="SSF52540">
    <property type="entry name" value="P-loop containing nucleoside triphosphate hydrolases"/>
    <property type="match status" value="1"/>
</dbReference>
<accession>A0ABP2RQL5</accession>
<gene>
    <name evidence="1" type="ORF">C241_15763</name>
</gene>
<dbReference type="InterPro" id="IPR027417">
    <property type="entry name" value="P-loop_NTPase"/>
</dbReference>
<organism evidence="1 2">
    <name type="scientific">Bradyrhizobium lupini HPC(L)</name>
    <dbReference type="NCBI Taxonomy" id="1229491"/>
    <lineage>
        <taxon>Bacteria</taxon>
        <taxon>Pseudomonadati</taxon>
        <taxon>Pseudomonadota</taxon>
        <taxon>Alphaproteobacteria</taxon>
        <taxon>Hyphomicrobiales</taxon>
        <taxon>Nitrobacteraceae</taxon>
        <taxon>Bradyrhizobium</taxon>
    </lineage>
</organism>
<reference evidence="1 2" key="1">
    <citation type="journal article" date="2013" name="Genome Announc.">
        <title>Genome Sequence of Rhizobium lupini HPC(L) Isolated from Saline Desert Soil, Kutch (Gujarat).</title>
        <authorList>
            <person name="Agarwal L."/>
            <person name="Purohit H.J."/>
        </authorList>
    </citation>
    <scope>NUCLEOTIDE SEQUENCE [LARGE SCALE GENOMIC DNA]</scope>
    <source>
        <strain evidence="2">HPC(L)</strain>
    </source>
</reference>
<name>A0ABP2RQL5_RHILU</name>
<evidence type="ECO:0008006" key="3">
    <source>
        <dbReference type="Google" id="ProtNLM"/>
    </source>
</evidence>
<protein>
    <recommendedName>
        <fullName evidence="3">Damage-inducible mutagenesis protein</fullName>
    </recommendedName>
</protein>
<sequence length="251" mass="27016">MPVRANASTFAELQEAIENIEGGRRRARKVLPFGVPAIDSRLPYGGLAYGAIHEIGGGGSDAVSGASSALFTAGIAARTTGKVLWCLTRTDLFVSGLAQAGLHPDRIIFAEADDEIGVCEAFEEALRFGGLAAVVGEMVRLPMDISQRFPLAAEKTGTLGLVLRRWRRQQEATDFGNPTAAATRWRVSPIPSEPLPVAGVGRPRWMLEMIRQRAGDCFDVEVAACDAKGRMAEVTPDRDFGTRPFKTAMGW</sequence>
<dbReference type="Gene3D" id="3.40.50.300">
    <property type="entry name" value="P-loop containing nucleotide triphosphate hydrolases"/>
    <property type="match status" value="1"/>
</dbReference>
<dbReference type="Proteomes" id="UP000017668">
    <property type="component" value="Unassembled WGS sequence"/>
</dbReference>
<proteinExistence type="predicted"/>